<dbReference type="AlphaFoldDB" id="A0A8S1KTK6"/>
<gene>
    <name evidence="1" type="ORF">PSON_ATCC_30995.1.T0120273</name>
</gene>
<reference evidence="1" key="1">
    <citation type="submission" date="2021-01" db="EMBL/GenBank/DDBJ databases">
        <authorList>
            <consortium name="Genoscope - CEA"/>
            <person name="William W."/>
        </authorList>
    </citation>
    <scope>NUCLEOTIDE SEQUENCE</scope>
</reference>
<proteinExistence type="predicted"/>
<comment type="caution">
    <text evidence="1">The sequence shown here is derived from an EMBL/GenBank/DDBJ whole genome shotgun (WGS) entry which is preliminary data.</text>
</comment>
<protein>
    <submittedName>
        <fullName evidence="1">Uncharacterized protein</fullName>
    </submittedName>
</protein>
<evidence type="ECO:0000313" key="1">
    <source>
        <dbReference type="EMBL" id="CAD8058578.1"/>
    </source>
</evidence>
<sequence>MSTKQESIATFYSPKFEQSCHLCQHGLHGIELQTQSNGVIVGEPVVVYQTPDVIVSQTFGQPIPVKRGITQSNQKNVYSTIPQREISQENQIQFSPRLVQTQQTQLNQVKPIEYKTKITPKEQQGIHQAKLKNQQQIQTFYSGQYEEQCYLCQNGLHRKEAATSVQENVVYQTPEVILSQTIGQPMTARNTTTIQNFSQMINSPPRNDLMYSQQYQQSANQNIQLNVPQTQQIIQTNTQQLQQSPVLQYNVQQPQIIPQVVQQNYIAQQIPQVLVENYQVNSVPAQIISETTTTIQEQQITAQEQVENYWRYKVYELQERVYELMNQISLQKQGNIQHQRTGSQIKKNTEDTFKVEQTKQEIIQLESQLKGKQKTSIDLRNKLNVMIYRQDPTDETTKYKEQELQQLRQKYNTLNFKHQSNVEDIAMTQAIIEAIKSGKGYKLVSVREQQQTSSYNQSYKGQQQYNQVQ</sequence>
<dbReference type="EMBL" id="CAJJDN010000012">
    <property type="protein sequence ID" value="CAD8058578.1"/>
    <property type="molecule type" value="Genomic_DNA"/>
</dbReference>
<accession>A0A8S1KTK6</accession>
<dbReference type="Proteomes" id="UP000692954">
    <property type="component" value="Unassembled WGS sequence"/>
</dbReference>
<organism evidence="1 2">
    <name type="scientific">Paramecium sonneborni</name>
    <dbReference type="NCBI Taxonomy" id="65129"/>
    <lineage>
        <taxon>Eukaryota</taxon>
        <taxon>Sar</taxon>
        <taxon>Alveolata</taxon>
        <taxon>Ciliophora</taxon>
        <taxon>Intramacronucleata</taxon>
        <taxon>Oligohymenophorea</taxon>
        <taxon>Peniculida</taxon>
        <taxon>Parameciidae</taxon>
        <taxon>Paramecium</taxon>
    </lineage>
</organism>
<dbReference type="OrthoDB" id="307243at2759"/>
<keyword evidence="2" id="KW-1185">Reference proteome</keyword>
<evidence type="ECO:0000313" key="2">
    <source>
        <dbReference type="Proteomes" id="UP000692954"/>
    </source>
</evidence>
<name>A0A8S1KTK6_9CILI</name>